<reference evidence="3" key="1">
    <citation type="submission" date="2016-03" db="EMBL/GenBank/DDBJ databases">
        <authorList>
            <person name="Guldener U."/>
        </authorList>
    </citation>
    <scope>NUCLEOTIDE SEQUENCE [LARGE SCALE GENOMIC DNA]</scope>
</reference>
<protein>
    <submittedName>
        <fullName evidence="2">Uncharacterized protein</fullName>
    </submittedName>
</protein>
<evidence type="ECO:0000313" key="2">
    <source>
        <dbReference type="EMBL" id="CZT40530.1"/>
    </source>
</evidence>
<keyword evidence="3" id="KW-1185">Reference proteome</keyword>
<name>A0A1E1LUQ7_RHYSE</name>
<evidence type="ECO:0000313" key="3">
    <source>
        <dbReference type="Proteomes" id="UP000177625"/>
    </source>
</evidence>
<accession>A0A1E1LUQ7</accession>
<dbReference type="EMBL" id="FJVC01000003">
    <property type="protein sequence ID" value="CZT40530.1"/>
    <property type="molecule type" value="Genomic_DNA"/>
</dbReference>
<evidence type="ECO:0000256" key="1">
    <source>
        <dbReference type="SAM" id="MobiDB-lite"/>
    </source>
</evidence>
<dbReference type="AlphaFoldDB" id="A0A1E1LUQ7"/>
<feature type="region of interest" description="Disordered" evidence="1">
    <location>
        <begin position="1"/>
        <end position="40"/>
    </location>
</feature>
<gene>
    <name evidence="2" type="ORF">RSE6_00225</name>
</gene>
<proteinExistence type="predicted"/>
<dbReference type="Proteomes" id="UP000177625">
    <property type="component" value="Unassembled WGS sequence"/>
</dbReference>
<organism evidence="2 3">
    <name type="scientific">Rhynchosporium secalis</name>
    <name type="common">Barley scald fungus</name>
    <dbReference type="NCBI Taxonomy" id="38038"/>
    <lineage>
        <taxon>Eukaryota</taxon>
        <taxon>Fungi</taxon>
        <taxon>Dikarya</taxon>
        <taxon>Ascomycota</taxon>
        <taxon>Pezizomycotina</taxon>
        <taxon>Leotiomycetes</taxon>
        <taxon>Helotiales</taxon>
        <taxon>Ploettnerulaceae</taxon>
        <taxon>Rhynchosporium</taxon>
    </lineage>
</organism>
<sequence length="40" mass="4669">MASTGVVARHKMRRMSTKNSDMQDHESSAQYSHQWKIYGQ</sequence>